<dbReference type="EMBL" id="JANBPW010006893">
    <property type="protein sequence ID" value="KAJ1926781.1"/>
    <property type="molecule type" value="Genomic_DNA"/>
</dbReference>
<organism evidence="1 2">
    <name type="scientific">Linderina macrospora</name>
    <dbReference type="NCBI Taxonomy" id="4868"/>
    <lineage>
        <taxon>Eukaryota</taxon>
        <taxon>Fungi</taxon>
        <taxon>Fungi incertae sedis</taxon>
        <taxon>Zoopagomycota</taxon>
        <taxon>Kickxellomycotina</taxon>
        <taxon>Kickxellomycetes</taxon>
        <taxon>Kickxellales</taxon>
        <taxon>Kickxellaceae</taxon>
        <taxon>Linderina</taxon>
    </lineage>
</organism>
<keyword evidence="2" id="KW-1185">Reference proteome</keyword>
<feature type="non-terminal residue" evidence="1">
    <location>
        <position position="104"/>
    </location>
</feature>
<gene>
    <name evidence="1" type="ORF">FBU59_007285</name>
</gene>
<protein>
    <submittedName>
        <fullName evidence="1">Uncharacterized protein</fullName>
    </submittedName>
</protein>
<sequence>MFTAVKPQQYSHLHSPEVTFAGRSNVGKSSLINAILRTKTLVKTSKRPGHTSALNFFSLASDASPRTLTLVDMPGYGYRSRDEWGKFIMDYLGGRQELKRVFML</sequence>
<dbReference type="Proteomes" id="UP001150603">
    <property type="component" value="Unassembled WGS sequence"/>
</dbReference>
<name>A0ACC1IXH3_9FUNG</name>
<proteinExistence type="predicted"/>
<evidence type="ECO:0000313" key="1">
    <source>
        <dbReference type="EMBL" id="KAJ1926781.1"/>
    </source>
</evidence>
<accession>A0ACC1IXH3</accession>
<reference evidence="1" key="1">
    <citation type="submission" date="2022-07" db="EMBL/GenBank/DDBJ databases">
        <title>Phylogenomic reconstructions and comparative analyses of Kickxellomycotina fungi.</title>
        <authorList>
            <person name="Reynolds N.K."/>
            <person name="Stajich J.E."/>
            <person name="Barry K."/>
            <person name="Grigoriev I.V."/>
            <person name="Crous P."/>
            <person name="Smith M.E."/>
        </authorList>
    </citation>
    <scope>NUCLEOTIDE SEQUENCE</scope>
    <source>
        <strain evidence="1">NRRL 5244</strain>
    </source>
</reference>
<comment type="caution">
    <text evidence="1">The sequence shown here is derived from an EMBL/GenBank/DDBJ whole genome shotgun (WGS) entry which is preliminary data.</text>
</comment>
<evidence type="ECO:0000313" key="2">
    <source>
        <dbReference type="Proteomes" id="UP001150603"/>
    </source>
</evidence>